<evidence type="ECO:0000259" key="2">
    <source>
        <dbReference type="Pfam" id="PF12729"/>
    </source>
</evidence>
<dbReference type="AlphaFoldDB" id="M3HFK5"/>
<feature type="domain" description="Chemotaxis methyl-accepting receptor HlyB-like 4HB MCP" evidence="2">
    <location>
        <begin position="1"/>
        <end position="179"/>
    </location>
</feature>
<evidence type="ECO:0000256" key="1">
    <source>
        <dbReference type="SAM" id="Phobius"/>
    </source>
</evidence>
<evidence type="ECO:0000313" key="3">
    <source>
        <dbReference type="EMBL" id="EMG23104.1"/>
    </source>
</evidence>
<dbReference type="InterPro" id="IPR024478">
    <property type="entry name" value="HlyB_4HB_MCP"/>
</dbReference>
<comment type="caution">
    <text evidence="3">The sequence shown here is derived from an EMBL/GenBank/DDBJ whole genome shotgun (WGS) entry which is preliminary data.</text>
</comment>
<protein>
    <submittedName>
        <fullName evidence="3">Signal transduction four helix bundle sensory module</fullName>
    </submittedName>
</protein>
<dbReference type="Pfam" id="PF12729">
    <property type="entry name" value="4HB_MCP_1"/>
    <property type="match status" value="1"/>
</dbReference>
<sequence>MTIRGKLIVGFSIILGMLLISVLFVLDMVSDSNDRLKRIVDVSAKKVNLSHEILIGVLEASRHEKNIIIEKDPIKMVYYRDRIYKAVDSVDQNTIELQSYTEVQGSETLQNFISLWTAYKSDLAQIVSLSLENNKGRAFEISISKGLTIRDSIIKTLSYLIKKSEENMQSDKEENERKYYLTFFFYFACFSKFIYRDCDFLLDH</sequence>
<feature type="transmembrane region" description="Helical" evidence="1">
    <location>
        <begin position="6"/>
        <end position="29"/>
    </location>
</feature>
<evidence type="ECO:0000313" key="4">
    <source>
        <dbReference type="Proteomes" id="UP000011778"/>
    </source>
</evidence>
<name>M3HFK5_LEPIT</name>
<reference evidence="3 4" key="1">
    <citation type="submission" date="2013-02" db="EMBL/GenBank/DDBJ databases">
        <authorList>
            <person name="Harkins D.M."/>
            <person name="Durkin A.S."/>
            <person name="Brinkac L.M."/>
            <person name="Haft D.H."/>
            <person name="Selengut J.D."/>
            <person name="Sanka R."/>
            <person name="DePew J."/>
            <person name="Purushe J."/>
            <person name="Tulsiani S.M."/>
            <person name="Graham G.C."/>
            <person name="Burns M.-A."/>
            <person name="Dohnt M.F."/>
            <person name="Smythe L.D."/>
            <person name="McKay D.B."/>
            <person name="Craig S.B."/>
            <person name="Vinetz J.M."/>
            <person name="Sutton G.G."/>
            <person name="Nierman W.C."/>
            <person name="Fouts D.E."/>
        </authorList>
    </citation>
    <scope>NUCLEOTIDE SEQUENCE [LARGE SCALE GENOMIC DNA]</scope>
    <source>
        <strain evidence="3 4">LT2050</strain>
    </source>
</reference>
<keyword evidence="1" id="KW-1133">Transmembrane helix</keyword>
<proteinExistence type="predicted"/>
<dbReference type="Proteomes" id="UP000011778">
    <property type="component" value="Unassembled WGS sequence"/>
</dbReference>
<keyword evidence="1" id="KW-0812">Transmembrane</keyword>
<dbReference type="EMBL" id="AFMD02000145">
    <property type="protein sequence ID" value="EMG23104.1"/>
    <property type="molecule type" value="Genomic_DNA"/>
</dbReference>
<keyword evidence="1" id="KW-0472">Membrane</keyword>
<gene>
    <name evidence="3" type="ORF">LEP1GSC150_1403</name>
</gene>
<accession>M3HFK5</accession>
<organism evidence="3 4">
    <name type="scientific">Leptospira interrogans serovar Copenhageni str. LT2050</name>
    <dbReference type="NCBI Taxonomy" id="1001598"/>
    <lineage>
        <taxon>Bacteria</taxon>
        <taxon>Pseudomonadati</taxon>
        <taxon>Spirochaetota</taxon>
        <taxon>Spirochaetia</taxon>
        <taxon>Leptospirales</taxon>
        <taxon>Leptospiraceae</taxon>
        <taxon>Leptospira</taxon>
    </lineage>
</organism>